<proteinExistence type="predicted"/>
<dbReference type="EMBL" id="JANAFB010000043">
    <property type="protein sequence ID" value="MCP3426934.1"/>
    <property type="molecule type" value="Genomic_DNA"/>
</dbReference>
<dbReference type="RefSeq" id="WP_254168345.1">
    <property type="nucleotide sequence ID" value="NZ_JANAFB010000043.1"/>
</dbReference>
<name>A0A9X2HGH8_9MICC</name>
<evidence type="ECO:0000313" key="2">
    <source>
        <dbReference type="Proteomes" id="UP001139502"/>
    </source>
</evidence>
<sequence length="181" mass="19260">MLRRSTLTTNVAVPVSAGLLTDVAGYHAALTSYRKGDVTPIVSQFATASLRAMPNGRQLLEVLDAIDQAWTSAARPRRGSVKGKILAYALERPAFTAEMAAAAAGVSVTNVYRYLKELQETGILAFKAEHRGPAVWRAPDVLSAVDALAERRTGGATQLVMTRESVSKAAATSPVPSPRVR</sequence>
<evidence type="ECO:0000313" key="1">
    <source>
        <dbReference type="EMBL" id="MCP3426934.1"/>
    </source>
</evidence>
<reference evidence="1" key="1">
    <citation type="submission" date="2022-06" db="EMBL/GenBank/DDBJ databases">
        <title>Rothia sp. isolated from sandalwood seedling.</title>
        <authorList>
            <person name="Tuikhar N."/>
            <person name="Kirdat K."/>
            <person name="Thorat V."/>
            <person name="Swetha P."/>
            <person name="Padma S."/>
            <person name="Sundararaj R."/>
            <person name="Yadav A."/>
        </authorList>
    </citation>
    <scope>NUCLEOTIDE SEQUENCE</scope>
    <source>
        <strain evidence="1">AR01</strain>
    </source>
</reference>
<dbReference type="InterPro" id="IPR036388">
    <property type="entry name" value="WH-like_DNA-bd_sf"/>
</dbReference>
<organism evidence="1 2">
    <name type="scientific">Rothia santali</name>
    <dbReference type="NCBI Taxonomy" id="2949643"/>
    <lineage>
        <taxon>Bacteria</taxon>
        <taxon>Bacillati</taxon>
        <taxon>Actinomycetota</taxon>
        <taxon>Actinomycetes</taxon>
        <taxon>Micrococcales</taxon>
        <taxon>Micrococcaceae</taxon>
        <taxon>Rothia</taxon>
    </lineage>
</organism>
<accession>A0A9X2HGH8</accession>
<dbReference type="AlphaFoldDB" id="A0A9X2HGH8"/>
<comment type="caution">
    <text evidence="1">The sequence shown here is derived from an EMBL/GenBank/DDBJ whole genome shotgun (WGS) entry which is preliminary data.</text>
</comment>
<keyword evidence="2" id="KW-1185">Reference proteome</keyword>
<gene>
    <name evidence="1" type="ORF">NBM05_13185</name>
</gene>
<dbReference type="Proteomes" id="UP001139502">
    <property type="component" value="Unassembled WGS sequence"/>
</dbReference>
<dbReference type="Gene3D" id="1.10.10.10">
    <property type="entry name" value="Winged helix-like DNA-binding domain superfamily/Winged helix DNA-binding domain"/>
    <property type="match status" value="1"/>
</dbReference>
<protein>
    <submittedName>
        <fullName evidence="1">Uncharacterized protein</fullName>
    </submittedName>
</protein>